<feature type="compositionally biased region" description="Low complexity" evidence="1">
    <location>
        <begin position="199"/>
        <end position="211"/>
    </location>
</feature>
<feature type="region of interest" description="Disordered" evidence="1">
    <location>
        <begin position="192"/>
        <end position="211"/>
    </location>
</feature>
<dbReference type="RefSeq" id="WP_125741359.1">
    <property type="nucleotide sequence ID" value="NZ_RCOR01000018.1"/>
</dbReference>
<evidence type="ECO:0000256" key="1">
    <source>
        <dbReference type="SAM" id="MobiDB-lite"/>
    </source>
</evidence>
<evidence type="ECO:0000256" key="2">
    <source>
        <dbReference type="SAM" id="Phobius"/>
    </source>
</evidence>
<sequence length="211" mass="23169">MRMRRIAIPLIFLGIFLAYLGTNTLVWHKVGFLESGTYELLDCNTTYVKVTGNGSVCLSLYRIDARKVAEGSNLSVKAKLPMVVASNDVKINGKSYKLVDGATLLFRTEELNIEGKASVYDINLVREKARVEEEEGWIKVYCTPNSKILLRGDNVRYEAQAHQESVFLPLGLAVIIAGLLLALLRRGEEGAEVDRSGEESGAGSSTAVEEV</sequence>
<comment type="caution">
    <text evidence="3">The sequence shown here is derived from an EMBL/GenBank/DDBJ whole genome shotgun (WGS) entry which is preliminary data.</text>
</comment>
<dbReference type="AlphaFoldDB" id="A0A3R9QRF8"/>
<proteinExistence type="predicted"/>
<evidence type="ECO:0000313" key="4">
    <source>
        <dbReference type="Proteomes" id="UP000278149"/>
    </source>
</evidence>
<gene>
    <name evidence="3" type="ORF">D9Q81_03690</name>
</gene>
<keyword evidence="2" id="KW-0472">Membrane</keyword>
<reference evidence="3 4" key="1">
    <citation type="submission" date="2018-10" db="EMBL/GenBank/DDBJ databases">
        <title>Co-occurring genomic capacity for anaerobic methane metabolism and dissimilatory sulfite reduction discovered in the Korarchaeota.</title>
        <authorList>
            <person name="Mckay L.J."/>
            <person name="Dlakic M."/>
            <person name="Fields M.W."/>
            <person name="Delmont T.O."/>
            <person name="Eren A.M."/>
            <person name="Jay Z.J."/>
            <person name="Klingelsmith K.B."/>
            <person name="Rusch D.B."/>
            <person name="Inskeep W.P."/>
        </authorList>
    </citation>
    <scope>NUCLEOTIDE SEQUENCE [LARGE SCALE GENOMIC DNA]</scope>
    <source>
        <strain evidence="3 4">WS</strain>
    </source>
</reference>
<dbReference type="Proteomes" id="UP000278149">
    <property type="component" value="Unassembled WGS sequence"/>
</dbReference>
<evidence type="ECO:0000313" key="3">
    <source>
        <dbReference type="EMBL" id="RSN69709.1"/>
    </source>
</evidence>
<name>A0A3R9QRF8_9CREN</name>
<keyword evidence="2" id="KW-1133">Transmembrane helix</keyword>
<keyword evidence="2" id="KW-0812">Transmembrane</keyword>
<protein>
    <submittedName>
        <fullName evidence="3">Uncharacterized protein</fullName>
    </submittedName>
</protein>
<dbReference type="EMBL" id="RCOR01000018">
    <property type="protein sequence ID" value="RSN69709.1"/>
    <property type="molecule type" value="Genomic_DNA"/>
</dbReference>
<feature type="transmembrane region" description="Helical" evidence="2">
    <location>
        <begin position="166"/>
        <end position="184"/>
    </location>
</feature>
<accession>A0A3R9QRF8</accession>
<organism evidence="3 4">
    <name type="scientific">Candidatus Korarchaeum cryptofilum</name>
    <dbReference type="NCBI Taxonomy" id="498846"/>
    <lineage>
        <taxon>Archaea</taxon>
        <taxon>Thermoproteota</taxon>
        <taxon>Candidatus Korarchaeia</taxon>
        <taxon>Candidatus Korarchaeales</taxon>
        <taxon>Candidatus Korarchaeaceae</taxon>
        <taxon>Candidatus Korarchaeum</taxon>
    </lineage>
</organism>